<dbReference type="HOGENOM" id="CLU_2389495_0_0_1"/>
<gene>
    <name evidence="1" type="ordered locus">MTR_2g060580</name>
</gene>
<accession>G7IIY9</accession>
<proteinExistence type="predicted"/>
<dbReference type="STRING" id="3880.G7IIY9"/>
<dbReference type="InterPro" id="IPR055326">
    <property type="entry name" value="MINIYO"/>
</dbReference>
<dbReference type="EMBL" id="CM001218">
    <property type="protein sequence ID" value="AES66015.1"/>
    <property type="molecule type" value="Genomic_DNA"/>
</dbReference>
<evidence type="ECO:0000313" key="3">
    <source>
        <dbReference type="Proteomes" id="UP000002051"/>
    </source>
</evidence>
<reference evidence="2" key="3">
    <citation type="submission" date="2015-04" db="UniProtKB">
        <authorList>
            <consortium name="EnsemblPlants"/>
        </authorList>
    </citation>
    <scope>IDENTIFICATION</scope>
    <source>
        <strain evidence="2">cv. Jemalong A17</strain>
    </source>
</reference>
<dbReference type="PANTHER" id="PTHR47605">
    <property type="entry name" value="TRANSCRIPTIONAL ELONGATION REGULATOR MINIYO"/>
    <property type="match status" value="1"/>
</dbReference>
<organism evidence="1 3">
    <name type="scientific">Medicago truncatula</name>
    <name type="common">Barrel medic</name>
    <name type="synonym">Medicago tribuloides</name>
    <dbReference type="NCBI Taxonomy" id="3880"/>
    <lineage>
        <taxon>Eukaryota</taxon>
        <taxon>Viridiplantae</taxon>
        <taxon>Streptophyta</taxon>
        <taxon>Embryophyta</taxon>
        <taxon>Tracheophyta</taxon>
        <taxon>Spermatophyta</taxon>
        <taxon>Magnoliopsida</taxon>
        <taxon>eudicotyledons</taxon>
        <taxon>Gunneridae</taxon>
        <taxon>Pentapetalae</taxon>
        <taxon>rosids</taxon>
        <taxon>fabids</taxon>
        <taxon>Fabales</taxon>
        <taxon>Fabaceae</taxon>
        <taxon>Papilionoideae</taxon>
        <taxon>50 kb inversion clade</taxon>
        <taxon>NPAAA clade</taxon>
        <taxon>Hologalegina</taxon>
        <taxon>IRL clade</taxon>
        <taxon>Trifolieae</taxon>
        <taxon>Medicago</taxon>
    </lineage>
</organism>
<name>G7IIY9_MEDTR</name>
<dbReference type="PaxDb" id="3880-AES66015"/>
<dbReference type="EnsemblPlants" id="AES66015">
    <property type="protein sequence ID" value="AES66015"/>
    <property type="gene ID" value="MTR_2g060580"/>
</dbReference>
<dbReference type="AlphaFoldDB" id="G7IIY9"/>
<sequence length="94" mass="10905">MEILEQNQGGILMKIYRIFMVNSNPRFTSYSIFIEDPVEQFSAISYGDLIFAQKISLYLHRYVETSIPLATWNTLSNARVLELLPPLEKCLFGR</sequence>
<evidence type="ECO:0000313" key="2">
    <source>
        <dbReference type="EnsemblPlants" id="AES66015"/>
    </source>
</evidence>
<reference evidence="1 3" key="2">
    <citation type="journal article" date="2014" name="BMC Genomics">
        <title>An improved genome release (version Mt4.0) for the model legume Medicago truncatula.</title>
        <authorList>
            <person name="Tang H."/>
            <person name="Krishnakumar V."/>
            <person name="Bidwell S."/>
            <person name="Rosen B."/>
            <person name="Chan A."/>
            <person name="Zhou S."/>
            <person name="Gentzbittel L."/>
            <person name="Childs K.L."/>
            <person name="Yandell M."/>
            <person name="Gundlach H."/>
            <person name="Mayer K.F."/>
            <person name="Schwartz D.C."/>
            <person name="Town C.D."/>
        </authorList>
    </citation>
    <scope>GENOME REANNOTATION</scope>
    <source>
        <strain evidence="2 3">cv. Jemalong A17</strain>
    </source>
</reference>
<dbReference type="eggNOG" id="KOG4732">
    <property type="taxonomic scope" value="Eukaryota"/>
</dbReference>
<protein>
    <submittedName>
        <fullName evidence="1 2">Uncharacterized protein</fullName>
    </submittedName>
</protein>
<reference evidence="1 3" key="1">
    <citation type="journal article" date="2011" name="Nature">
        <title>The Medicago genome provides insight into the evolution of rhizobial symbioses.</title>
        <authorList>
            <person name="Young N.D."/>
            <person name="Debelle F."/>
            <person name="Oldroyd G.E."/>
            <person name="Geurts R."/>
            <person name="Cannon S.B."/>
            <person name="Udvardi M.K."/>
            <person name="Benedito V.A."/>
            <person name="Mayer K.F."/>
            <person name="Gouzy J."/>
            <person name="Schoof H."/>
            <person name="Van de Peer Y."/>
            <person name="Proost S."/>
            <person name="Cook D.R."/>
            <person name="Meyers B.C."/>
            <person name="Spannagl M."/>
            <person name="Cheung F."/>
            <person name="De Mita S."/>
            <person name="Krishnakumar V."/>
            <person name="Gundlach H."/>
            <person name="Zhou S."/>
            <person name="Mudge J."/>
            <person name="Bharti A.K."/>
            <person name="Murray J.D."/>
            <person name="Naoumkina M.A."/>
            <person name="Rosen B."/>
            <person name="Silverstein K.A."/>
            <person name="Tang H."/>
            <person name="Rombauts S."/>
            <person name="Zhao P.X."/>
            <person name="Zhou P."/>
            <person name="Barbe V."/>
            <person name="Bardou P."/>
            <person name="Bechner M."/>
            <person name="Bellec A."/>
            <person name="Berger A."/>
            <person name="Berges H."/>
            <person name="Bidwell S."/>
            <person name="Bisseling T."/>
            <person name="Choisne N."/>
            <person name="Couloux A."/>
            <person name="Denny R."/>
            <person name="Deshpande S."/>
            <person name="Dai X."/>
            <person name="Doyle J.J."/>
            <person name="Dudez A.M."/>
            <person name="Farmer A.D."/>
            <person name="Fouteau S."/>
            <person name="Franken C."/>
            <person name="Gibelin C."/>
            <person name="Gish J."/>
            <person name="Goldstein S."/>
            <person name="Gonzalez A.J."/>
            <person name="Green P.J."/>
            <person name="Hallab A."/>
            <person name="Hartog M."/>
            <person name="Hua A."/>
            <person name="Humphray S.J."/>
            <person name="Jeong D.H."/>
            <person name="Jing Y."/>
            <person name="Jocker A."/>
            <person name="Kenton S.M."/>
            <person name="Kim D.J."/>
            <person name="Klee K."/>
            <person name="Lai H."/>
            <person name="Lang C."/>
            <person name="Lin S."/>
            <person name="Macmil S.L."/>
            <person name="Magdelenat G."/>
            <person name="Matthews L."/>
            <person name="McCorrison J."/>
            <person name="Monaghan E.L."/>
            <person name="Mun J.H."/>
            <person name="Najar F.Z."/>
            <person name="Nicholson C."/>
            <person name="Noirot C."/>
            <person name="O'Bleness M."/>
            <person name="Paule C.R."/>
            <person name="Poulain J."/>
            <person name="Prion F."/>
            <person name="Qin B."/>
            <person name="Qu C."/>
            <person name="Retzel E.F."/>
            <person name="Riddle C."/>
            <person name="Sallet E."/>
            <person name="Samain S."/>
            <person name="Samson N."/>
            <person name="Sanders I."/>
            <person name="Saurat O."/>
            <person name="Scarpelli C."/>
            <person name="Schiex T."/>
            <person name="Segurens B."/>
            <person name="Severin A.J."/>
            <person name="Sherrier D.J."/>
            <person name="Shi R."/>
            <person name="Sims S."/>
            <person name="Singer S.R."/>
            <person name="Sinharoy S."/>
            <person name="Sterck L."/>
            <person name="Viollet A."/>
            <person name="Wang B.B."/>
            <person name="Wang K."/>
            <person name="Wang M."/>
            <person name="Wang X."/>
            <person name="Warfsmann J."/>
            <person name="Weissenbach J."/>
            <person name="White D.D."/>
            <person name="White J.D."/>
            <person name="Wiley G.B."/>
            <person name="Wincker P."/>
            <person name="Xing Y."/>
            <person name="Yang L."/>
            <person name="Yao Z."/>
            <person name="Ying F."/>
            <person name="Zhai J."/>
            <person name="Zhou L."/>
            <person name="Zuber A."/>
            <person name="Denarie J."/>
            <person name="Dixon R.A."/>
            <person name="May G.D."/>
            <person name="Schwartz D.C."/>
            <person name="Rogers J."/>
            <person name="Quetier F."/>
            <person name="Town C.D."/>
            <person name="Roe B.A."/>
        </authorList>
    </citation>
    <scope>NUCLEOTIDE SEQUENCE [LARGE SCALE GENOMIC DNA]</scope>
    <source>
        <strain evidence="1">A17</strain>
        <strain evidence="2 3">cv. Jemalong A17</strain>
    </source>
</reference>
<dbReference type="PANTHER" id="PTHR47605:SF2">
    <property type="entry name" value="TRANSCRIPTIONAL ELONGATION REGULATOR MINIYO"/>
    <property type="match status" value="1"/>
</dbReference>
<evidence type="ECO:0000313" key="1">
    <source>
        <dbReference type="EMBL" id="AES66015.1"/>
    </source>
</evidence>
<dbReference type="Proteomes" id="UP000002051">
    <property type="component" value="Chromosome 2"/>
</dbReference>
<keyword evidence="3" id="KW-1185">Reference proteome</keyword>